<dbReference type="InterPro" id="IPR020568">
    <property type="entry name" value="Ribosomal_Su5_D2-typ_SF"/>
</dbReference>
<evidence type="ECO:0000256" key="2">
    <source>
        <dbReference type="ARBA" id="ARBA00022722"/>
    </source>
</evidence>
<dbReference type="PANTHER" id="PTHR33992:SF1">
    <property type="entry name" value="RIBONUCLEASE P PROTEIN COMPONENT"/>
    <property type="match status" value="1"/>
</dbReference>
<dbReference type="GO" id="GO:0042781">
    <property type="term" value="F:3'-tRNA processing endoribonuclease activity"/>
    <property type="evidence" value="ECO:0007669"/>
    <property type="project" value="TreeGrafter"/>
</dbReference>
<dbReference type="SUPFAM" id="SSF54211">
    <property type="entry name" value="Ribosomal protein S5 domain 2-like"/>
    <property type="match status" value="1"/>
</dbReference>
<comment type="catalytic activity">
    <reaction evidence="6">
        <text>Endonucleolytic cleavage of RNA, removing 5'-extranucleotides from tRNA precursor.</text>
        <dbReference type="EC" id="3.1.26.5"/>
    </reaction>
</comment>
<comment type="subunit">
    <text evidence="6">Consists of a catalytic RNA component (M1 or rnpB) and a protein subunit.</text>
</comment>
<keyword evidence="2 6" id="KW-0540">Nuclease</keyword>
<dbReference type="GO" id="GO:0004526">
    <property type="term" value="F:ribonuclease P activity"/>
    <property type="evidence" value="ECO:0007669"/>
    <property type="project" value="UniProtKB-UniRule"/>
</dbReference>
<dbReference type="GO" id="GO:0001682">
    <property type="term" value="P:tRNA 5'-leader removal"/>
    <property type="evidence" value="ECO:0007669"/>
    <property type="project" value="UniProtKB-UniRule"/>
</dbReference>
<dbReference type="InterPro" id="IPR014721">
    <property type="entry name" value="Ribsml_uS5_D2-typ_fold_subgr"/>
</dbReference>
<dbReference type="OrthoDB" id="1524972at2"/>
<dbReference type="AlphaFoldDB" id="W8VWK5"/>
<evidence type="ECO:0000256" key="4">
    <source>
        <dbReference type="ARBA" id="ARBA00022801"/>
    </source>
</evidence>
<dbReference type="GO" id="GO:0030677">
    <property type="term" value="C:ribonuclease P complex"/>
    <property type="evidence" value="ECO:0007669"/>
    <property type="project" value="TreeGrafter"/>
</dbReference>
<dbReference type="Proteomes" id="UP000031760">
    <property type="component" value="Chromosome"/>
</dbReference>
<comment type="similarity">
    <text evidence="6">Belongs to the RnpA family.</text>
</comment>
<dbReference type="PANTHER" id="PTHR33992">
    <property type="entry name" value="RIBONUCLEASE P PROTEIN COMPONENT"/>
    <property type="match status" value="1"/>
</dbReference>
<reference evidence="8 9" key="1">
    <citation type="journal article" date="2014" name="Proc. Natl. Acad. Sci. U.S.A.">
        <title>Functional characterization of flavobacteria rhodopsins reveals a unique class of light-driven chloride pump in bacteria.</title>
        <authorList>
            <person name="Yoshizawa S."/>
            <person name="Kumagai Y."/>
            <person name="Kim H."/>
            <person name="Ogura Y."/>
            <person name="Hayashi T."/>
            <person name="Iwasaki W."/>
            <person name="DeLong E.F."/>
            <person name="Kogure K."/>
        </authorList>
    </citation>
    <scope>NUCLEOTIDE SEQUENCE [LARGE SCALE GENOMIC DNA]</scope>
    <source>
        <strain evidence="8 9">S1-08</strain>
    </source>
</reference>
<dbReference type="EMBL" id="AP014548">
    <property type="protein sequence ID" value="BAO54817.1"/>
    <property type="molecule type" value="Genomic_DNA"/>
</dbReference>
<evidence type="ECO:0000313" key="8">
    <source>
        <dbReference type="EMBL" id="BAO54817.1"/>
    </source>
</evidence>
<proteinExistence type="inferred from homology"/>
<dbReference type="KEGG" id="nmf:NMS_0808"/>
<keyword evidence="5 6" id="KW-0694">RNA-binding</keyword>
<evidence type="ECO:0000256" key="1">
    <source>
        <dbReference type="ARBA" id="ARBA00022694"/>
    </source>
</evidence>
<evidence type="ECO:0000256" key="5">
    <source>
        <dbReference type="ARBA" id="ARBA00022884"/>
    </source>
</evidence>
<comment type="function">
    <text evidence="6">RNaseP catalyzes the removal of the 5'-leader sequence from pre-tRNA to produce the mature 5'-terminus. It can also cleave other RNA substrates such as 4.5S RNA. The protein component plays an auxiliary but essential role in vivo by binding to the 5'-leader sequence and broadening the substrate specificity of the ribozyme.</text>
</comment>
<keyword evidence="4 6" id="KW-0378">Hydrolase</keyword>
<sequence length="126" mass="15010">MEFTLGKDKKLKSKKAIDQLFVSGLSIRKGALRLKYTAVEGEENHKVGFSVPKRFFKRAVDRNHVKRLMREAYRLHQNEIIPLENQFYHFMWIYQSNKMPDYDHAERLMNAVIQQLQKSTPNLQEE</sequence>
<dbReference type="EC" id="3.1.26.5" evidence="6 7"/>
<protein>
    <recommendedName>
        <fullName evidence="6 7">Ribonuclease P protein component</fullName>
        <shortName evidence="6">RNase P protein</shortName>
        <shortName evidence="6">RNaseP protein</shortName>
        <ecNumber evidence="6 7">3.1.26.5</ecNumber>
    </recommendedName>
    <alternativeName>
        <fullName evidence="6">Protein C5</fullName>
    </alternativeName>
</protein>
<accession>W8VWK5</accession>
<dbReference type="NCBIfam" id="TIGR00188">
    <property type="entry name" value="rnpA"/>
    <property type="match status" value="1"/>
</dbReference>
<name>W8VWK5_9FLAO</name>
<dbReference type="HOGENOM" id="CLU_117179_1_0_10"/>
<gene>
    <name evidence="6" type="primary">rnpA</name>
    <name evidence="8" type="ORF">NMS_0808</name>
</gene>
<evidence type="ECO:0000256" key="7">
    <source>
        <dbReference type="NCBIfam" id="TIGR00188"/>
    </source>
</evidence>
<dbReference type="HAMAP" id="MF_00227">
    <property type="entry name" value="RNase_P"/>
    <property type="match status" value="1"/>
</dbReference>
<dbReference type="GO" id="GO:0000049">
    <property type="term" value="F:tRNA binding"/>
    <property type="evidence" value="ECO:0007669"/>
    <property type="project" value="UniProtKB-UniRule"/>
</dbReference>
<dbReference type="Pfam" id="PF00825">
    <property type="entry name" value="Ribonuclease_P"/>
    <property type="match status" value="1"/>
</dbReference>
<keyword evidence="1 6" id="KW-0819">tRNA processing</keyword>
<dbReference type="Gene3D" id="3.30.230.10">
    <property type="match status" value="1"/>
</dbReference>
<organism evidence="8 9">
    <name type="scientific">Nonlabens marinus S1-08</name>
    <dbReference type="NCBI Taxonomy" id="1454201"/>
    <lineage>
        <taxon>Bacteria</taxon>
        <taxon>Pseudomonadati</taxon>
        <taxon>Bacteroidota</taxon>
        <taxon>Flavobacteriia</taxon>
        <taxon>Flavobacteriales</taxon>
        <taxon>Flavobacteriaceae</taxon>
        <taxon>Nonlabens</taxon>
    </lineage>
</organism>
<keyword evidence="9" id="KW-1185">Reference proteome</keyword>
<evidence type="ECO:0000313" key="9">
    <source>
        <dbReference type="Proteomes" id="UP000031760"/>
    </source>
</evidence>
<dbReference type="STRING" id="1454201.NMS_0808"/>
<keyword evidence="3 6" id="KW-0255">Endonuclease</keyword>
<dbReference type="RefSeq" id="WP_041495517.1">
    <property type="nucleotide sequence ID" value="NZ_AP014548.1"/>
</dbReference>
<evidence type="ECO:0000256" key="3">
    <source>
        <dbReference type="ARBA" id="ARBA00022759"/>
    </source>
</evidence>
<evidence type="ECO:0000256" key="6">
    <source>
        <dbReference type="HAMAP-Rule" id="MF_00227"/>
    </source>
</evidence>
<dbReference type="InterPro" id="IPR000100">
    <property type="entry name" value="RNase_P"/>
</dbReference>